<reference evidence="9" key="2">
    <citation type="submission" date="2020-05" db="UniProtKB">
        <authorList>
            <consortium name="EnsemblMetazoa"/>
        </authorList>
    </citation>
    <scope>IDENTIFICATION</scope>
    <source>
        <strain evidence="9">IAEA</strain>
    </source>
</reference>
<dbReference type="GO" id="GO:0005737">
    <property type="term" value="C:cytoplasm"/>
    <property type="evidence" value="ECO:0007669"/>
    <property type="project" value="UniProtKB-SubCell"/>
</dbReference>
<evidence type="ECO:0000259" key="8">
    <source>
        <dbReference type="PROSITE" id="PS50166"/>
    </source>
</evidence>
<evidence type="ECO:0000313" key="10">
    <source>
        <dbReference type="Proteomes" id="UP000091820"/>
    </source>
</evidence>
<dbReference type="GO" id="GO:0031267">
    <property type="term" value="F:small GTPase binding"/>
    <property type="evidence" value="ECO:0007669"/>
    <property type="project" value="InterPro"/>
</dbReference>
<keyword evidence="10" id="KW-1185">Reference proteome</keyword>
<sequence length="886" mass="98728">MNSQSITMQLIQVLERTVSPDKDELLSAKNFLEQAAESNLPEFLKALSDILVNTTNSPVARMAAGLQLKNHLTSKDEAVTLQYQQRWHRFPENIREYIKKNILAALGTENTRPSCAAQCVAYVAVTELPNNGWGILIQTLVSKVVSESSNEMDREAALEAIGYICQDITNGVLENQSNQILTAIIHGMRKQEPSNHVRLAATNALLNSLEFTRANFEKDAERNYIMEVVCEATQSTDTQVCVAALQCLVKIMSLYYQYMEPYMAQALFPIALEAMKSENDQIALQGIEFWSNVSDEEIDLALETQEAIDAGRAPTRVSKHYARGALQFLTPVLIEKLTKQDECDDEDTWSPSKAASVCLMLLATCCEDEIVPHVFPFIKDNIESINWRFRDAAVMTFGSILGGVETSTLKTLVEQAMPTLIRLMYDQSVVVRDTTAWTFGRICDIIPEAAINKNFLQPLLECFIQSLKVEPRVAANVCWAFIGLSDAAYEAAEANQGQAPETYCLSPYFEYIINQLLETTRRDDGNQANLRAAAYEALMDMIKNSPLDCYSVVQRTTVEILRRLNQVLSMENHIVSHSDRHQFNDLQSLLCATLQSVLRKVREEDAPQISDAIMTALLTMFSSSSGKSGGVQEDAFLAVSTLVELLGMKFVKYMDAFKPFLYMGLKNHEEYQVCCAAVGLTGDISRALKQLILPYCDDIMGLLLENLSEPTLHRSVKPQILSAFGDMALSIGGAFLKYLNAVLEMLHTASQVDIDPSQYDMLDYLHELRESVLEAYTGIIQGLKGVEPTPNPDVYHLEPHLGEIIMFIKRIALTGENSDSMVASAAGFIGDLCAAFGTRVLPLVDDATITQFVAEGKRSKTCRTKSLCHWAAKEIKKLRDHQTIPQ</sequence>
<comment type="similarity">
    <text evidence="2">Belongs to the importin beta family. Importin beta-1 subfamily.</text>
</comment>
<dbReference type="Pfam" id="PF25574">
    <property type="entry name" value="TPR_IMB1"/>
    <property type="match status" value="1"/>
</dbReference>
<evidence type="ECO:0000256" key="1">
    <source>
        <dbReference type="ARBA" id="ARBA00004496"/>
    </source>
</evidence>
<dbReference type="Pfam" id="PF13513">
    <property type="entry name" value="HEAT_EZ"/>
    <property type="match status" value="1"/>
</dbReference>
<organism evidence="9 10">
    <name type="scientific">Glossina brevipalpis</name>
    <dbReference type="NCBI Taxonomy" id="37001"/>
    <lineage>
        <taxon>Eukaryota</taxon>
        <taxon>Metazoa</taxon>
        <taxon>Ecdysozoa</taxon>
        <taxon>Arthropoda</taxon>
        <taxon>Hexapoda</taxon>
        <taxon>Insecta</taxon>
        <taxon>Pterygota</taxon>
        <taxon>Neoptera</taxon>
        <taxon>Endopterygota</taxon>
        <taxon>Diptera</taxon>
        <taxon>Brachycera</taxon>
        <taxon>Muscomorpha</taxon>
        <taxon>Hippoboscoidea</taxon>
        <taxon>Glossinidae</taxon>
        <taxon>Glossina</taxon>
    </lineage>
</organism>
<dbReference type="Gene3D" id="1.25.10.10">
    <property type="entry name" value="Leucine-rich Repeat Variant"/>
    <property type="match status" value="1"/>
</dbReference>
<comment type="subcellular location">
    <subcellularLocation>
        <location evidence="1">Cytoplasm</location>
    </subcellularLocation>
</comment>
<keyword evidence="6" id="KW-0653">Protein transport</keyword>
<dbReference type="VEuPathDB" id="VectorBase:GBRI020024"/>
<dbReference type="InterPro" id="IPR001494">
    <property type="entry name" value="Importin-beta_N"/>
</dbReference>
<feature type="repeat" description="HEAT" evidence="7">
    <location>
        <begin position="416"/>
        <end position="454"/>
    </location>
</feature>
<protein>
    <recommendedName>
        <fullName evidence="8">Importin N-terminal domain-containing protein</fullName>
    </recommendedName>
</protein>
<evidence type="ECO:0000256" key="3">
    <source>
        <dbReference type="ARBA" id="ARBA00022448"/>
    </source>
</evidence>
<dbReference type="AlphaFoldDB" id="A0A1A9WHI9"/>
<dbReference type="InterPro" id="IPR016024">
    <property type="entry name" value="ARM-type_fold"/>
</dbReference>
<evidence type="ECO:0000256" key="6">
    <source>
        <dbReference type="ARBA" id="ARBA00022927"/>
    </source>
</evidence>
<dbReference type="STRING" id="37001.A0A1A9WHI9"/>
<proteinExistence type="inferred from homology"/>
<dbReference type="InterPro" id="IPR021133">
    <property type="entry name" value="HEAT_type_2"/>
</dbReference>
<name>A0A1A9WHI9_9MUSC</name>
<feature type="domain" description="Importin N-terminal" evidence="8">
    <location>
        <begin position="28"/>
        <end position="108"/>
    </location>
</feature>
<dbReference type="PANTHER" id="PTHR10527">
    <property type="entry name" value="IMPORTIN BETA"/>
    <property type="match status" value="1"/>
</dbReference>
<keyword evidence="4" id="KW-0963">Cytoplasm</keyword>
<dbReference type="SMART" id="SM00913">
    <property type="entry name" value="IBN_N"/>
    <property type="match status" value="1"/>
</dbReference>
<dbReference type="GO" id="GO:0006606">
    <property type="term" value="P:protein import into nucleus"/>
    <property type="evidence" value="ECO:0007669"/>
    <property type="project" value="InterPro"/>
</dbReference>
<dbReference type="InterPro" id="IPR058584">
    <property type="entry name" value="IMB1_TNPO1-like_TPR"/>
</dbReference>
<dbReference type="InterPro" id="IPR040122">
    <property type="entry name" value="Importin_beta"/>
</dbReference>
<dbReference type="PROSITE" id="PS50077">
    <property type="entry name" value="HEAT_REPEAT"/>
    <property type="match status" value="1"/>
</dbReference>
<dbReference type="FunFam" id="1.25.10.10:FF:000027">
    <property type="entry name" value="Importin subunit beta-1"/>
    <property type="match status" value="1"/>
</dbReference>
<evidence type="ECO:0000256" key="4">
    <source>
        <dbReference type="ARBA" id="ARBA00022490"/>
    </source>
</evidence>
<evidence type="ECO:0000256" key="5">
    <source>
        <dbReference type="ARBA" id="ARBA00022737"/>
    </source>
</evidence>
<dbReference type="InterPro" id="IPR011989">
    <property type="entry name" value="ARM-like"/>
</dbReference>
<dbReference type="Proteomes" id="UP000091820">
    <property type="component" value="Unassembled WGS sequence"/>
</dbReference>
<dbReference type="Pfam" id="PF03810">
    <property type="entry name" value="IBN_N"/>
    <property type="match status" value="1"/>
</dbReference>
<dbReference type="SUPFAM" id="SSF48371">
    <property type="entry name" value="ARM repeat"/>
    <property type="match status" value="1"/>
</dbReference>
<evidence type="ECO:0000256" key="2">
    <source>
        <dbReference type="ARBA" id="ARBA00010907"/>
    </source>
</evidence>
<reference evidence="10" key="1">
    <citation type="submission" date="2014-03" db="EMBL/GenBank/DDBJ databases">
        <authorList>
            <person name="Aksoy S."/>
            <person name="Warren W."/>
            <person name="Wilson R.K."/>
        </authorList>
    </citation>
    <scope>NUCLEOTIDE SEQUENCE [LARGE SCALE GENOMIC DNA]</scope>
    <source>
        <strain evidence="10">IAEA</strain>
    </source>
</reference>
<dbReference type="EnsemblMetazoa" id="GBRI020024-RA">
    <property type="protein sequence ID" value="GBRI020024-PA"/>
    <property type="gene ID" value="GBRI020024"/>
</dbReference>
<keyword evidence="5" id="KW-0677">Repeat</keyword>
<dbReference type="PROSITE" id="PS50166">
    <property type="entry name" value="IMPORTIN_B_NT"/>
    <property type="match status" value="1"/>
</dbReference>
<evidence type="ECO:0000313" key="9">
    <source>
        <dbReference type="EnsemblMetazoa" id="GBRI020024-PA"/>
    </source>
</evidence>
<evidence type="ECO:0000256" key="7">
    <source>
        <dbReference type="PROSITE-ProRule" id="PRU00103"/>
    </source>
</evidence>
<accession>A0A1A9WHI9</accession>
<keyword evidence="3" id="KW-0813">Transport</keyword>